<protein>
    <recommendedName>
        <fullName evidence="4">Plasmid stabilization protein</fullName>
    </recommendedName>
</protein>
<proteinExistence type="predicted"/>
<name>A0A179DCZ9_9SPHI</name>
<organism evidence="2 3">
    <name type="scientific">Pedobacter psychrophilus</name>
    <dbReference type="NCBI Taxonomy" id="1826909"/>
    <lineage>
        <taxon>Bacteria</taxon>
        <taxon>Pseudomonadati</taxon>
        <taxon>Bacteroidota</taxon>
        <taxon>Sphingobacteriia</taxon>
        <taxon>Sphingobacteriales</taxon>
        <taxon>Sphingobacteriaceae</taxon>
        <taxon>Pedobacter</taxon>
    </lineage>
</organism>
<evidence type="ECO:0000313" key="2">
    <source>
        <dbReference type="EMBL" id="OAQ38580.1"/>
    </source>
</evidence>
<evidence type="ECO:0008006" key="4">
    <source>
        <dbReference type="Google" id="ProtNLM"/>
    </source>
</evidence>
<dbReference type="Pfam" id="PF05016">
    <property type="entry name" value="ParE_toxin"/>
    <property type="match status" value="1"/>
</dbReference>
<dbReference type="InterPro" id="IPR035093">
    <property type="entry name" value="RelE/ParE_toxin_dom_sf"/>
</dbReference>
<accession>A0A179DCZ9</accession>
<dbReference type="AlphaFoldDB" id="A0A179DCZ9"/>
<dbReference type="RefSeq" id="WP_068823352.1">
    <property type="nucleotide sequence ID" value="NZ_LWHJ01000030.1"/>
</dbReference>
<gene>
    <name evidence="2" type="ORF">A5893_14280</name>
</gene>
<reference evidence="2 3" key="1">
    <citation type="submission" date="2016-04" db="EMBL/GenBank/DDBJ databases">
        <authorList>
            <person name="Evans L.H."/>
            <person name="Alamgir A."/>
            <person name="Owens N."/>
            <person name="Weber N.D."/>
            <person name="Virtaneva K."/>
            <person name="Barbian K."/>
            <person name="Babar A."/>
            <person name="Rosenke K."/>
        </authorList>
    </citation>
    <scope>NUCLEOTIDE SEQUENCE [LARGE SCALE GENOMIC DNA]</scope>
    <source>
        <strain evidence="2 3">CCM 8644</strain>
    </source>
</reference>
<dbReference type="InterPro" id="IPR007712">
    <property type="entry name" value="RelE/ParE_toxin"/>
</dbReference>
<evidence type="ECO:0000256" key="1">
    <source>
        <dbReference type="ARBA" id="ARBA00022649"/>
    </source>
</evidence>
<dbReference type="Gene3D" id="3.30.2310.20">
    <property type="entry name" value="RelE-like"/>
    <property type="match status" value="1"/>
</dbReference>
<keyword evidence="3" id="KW-1185">Reference proteome</keyword>
<evidence type="ECO:0000313" key="3">
    <source>
        <dbReference type="Proteomes" id="UP000078459"/>
    </source>
</evidence>
<keyword evidence="1" id="KW-1277">Toxin-antitoxin system</keyword>
<comment type="caution">
    <text evidence="2">The sequence shown here is derived from an EMBL/GenBank/DDBJ whole genome shotgun (WGS) entry which is preliminary data.</text>
</comment>
<dbReference type="OrthoDB" id="1098070at2"/>
<reference evidence="2 3" key="2">
    <citation type="submission" date="2016-06" db="EMBL/GenBank/DDBJ databases">
        <title>Pedobacter psychrophilus sp. nov., isolated from Antarctic fragmentary rock.</title>
        <authorList>
            <person name="Svec P."/>
        </authorList>
    </citation>
    <scope>NUCLEOTIDE SEQUENCE [LARGE SCALE GENOMIC DNA]</scope>
    <source>
        <strain evidence="2 3">CCM 8644</strain>
    </source>
</reference>
<dbReference type="Proteomes" id="UP000078459">
    <property type="component" value="Unassembled WGS sequence"/>
</dbReference>
<sequence>MKLEVRWTPNAEQTFDVIYQFVLEQWGFEIAENLKLKILKTLDQISEQPFLFQESSLKDVRKAVISKYTSLFYEVLENHILLVFFWDNRQQPIF</sequence>
<dbReference type="STRING" id="1826909.A5893_14280"/>
<dbReference type="EMBL" id="LWHJ01000030">
    <property type="protein sequence ID" value="OAQ38580.1"/>
    <property type="molecule type" value="Genomic_DNA"/>
</dbReference>